<dbReference type="Proteomes" id="UP000251314">
    <property type="component" value="Unassembled WGS sequence"/>
</dbReference>
<evidence type="ECO:0000313" key="3">
    <source>
        <dbReference type="EMBL" id="KAG2996149.1"/>
    </source>
</evidence>
<dbReference type="Proteomes" id="UP000774804">
    <property type="component" value="Unassembled WGS sequence"/>
</dbReference>
<gene>
    <name evidence="5" type="ORF">PC110_g2127</name>
    <name evidence="1" type="ORF">PC115_g8341</name>
    <name evidence="2" type="ORF">PC117_g3356</name>
    <name evidence="3" type="ORF">PC118_g2657</name>
    <name evidence="4" type="ORF">PC129_g6983</name>
</gene>
<accession>A0A329T1A0</accession>
<dbReference type="Proteomes" id="UP000697107">
    <property type="component" value="Unassembled WGS sequence"/>
</dbReference>
<dbReference type="Proteomes" id="UP000736787">
    <property type="component" value="Unassembled WGS sequence"/>
</dbReference>
<evidence type="ECO:0000313" key="6">
    <source>
        <dbReference type="Proteomes" id="UP000251314"/>
    </source>
</evidence>
<organism evidence="5 6">
    <name type="scientific">Phytophthora cactorum</name>
    <dbReference type="NCBI Taxonomy" id="29920"/>
    <lineage>
        <taxon>Eukaryota</taxon>
        <taxon>Sar</taxon>
        <taxon>Stramenopiles</taxon>
        <taxon>Oomycota</taxon>
        <taxon>Peronosporomycetes</taxon>
        <taxon>Peronosporales</taxon>
        <taxon>Peronosporaceae</taxon>
        <taxon>Phytophthora</taxon>
    </lineage>
</organism>
<dbReference type="Proteomes" id="UP000760860">
    <property type="component" value="Unassembled WGS sequence"/>
</dbReference>
<dbReference type="EMBL" id="RCMK01000047">
    <property type="protein sequence ID" value="KAG2951765.1"/>
    <property type="molecule type" value="Genomic_DNA"/>
</dbReference>
<dbReference type="AlphaFoldDB" id="A0A329T1A0"/>
<dbReference type="OrthoDB" id="10345370at2759"/>
<reference evidence="5 6" key="1">
    <citation type="submission" date="2018-01" db="EMBL/GenBank/DDBJ databases">
        <title>Draft genome of the strawberry crown rot pathogen Phytophthora cactorum.</title>
        <authorList>
            <person name="Armitage A.D."/>
            <person name="Lysoe E."/>
            <person name="Nellist C.F."/>
            <person name="Harrison R.J."/>
            <person name="Brurberg M.B."/>
        </authorList>
    </citation>
    <scope>NUCLEOTIDE SEQUENCE [LARGE SCALE GENOMIC DNA]</scope>
    <source>
        <strain evidence="5 6">10300</strain>
    </source>
</reference>
<evidence type="ECO:0000313" key="5">
    <source>
        <dbReference type="EMBL" id="RAW41682.1"/>
    </source>
</evidence>
<keyword evidence="6" id="KW-1185">Reference proteome</keyword>
<name>A0A329T1A0_9STRA</name>
<proteinExistence type="predicted"/>
<comment type="caution">
    <text evidence="5">The sequence shown here is derived from an EMBL/GenBank/DDBJ whole genome shotgun (WGS) entry which is preliminary data.</text>
</comment>
<evidence type="ECO:0000313" key="4">
    <source>
        <dbReference type="EMBL" id="KAG3222324.1"/>
    </source>
</evidence>
<sequence>MIKFLRDSPDTVRRWLSSRSCASIGRYALDENLFTYWHDRVVIPLDDDLRARLIHELQDTPSGDQPQLRD</sequence>
<reference evidence="4" key="2">
    <citation type="submission" date="2018-05" db="EMBL/GenBank/DDBJ databases">
        <title>Effector identification in a new, highly contiguous assembly of the strawberry crown rot pathogen Phytophthora cactorum.</title>
        <authorList>
            <person name="Armitage A.D."/>
            <person name="Nellist C.F."/>
            <person name="Bates H."/>
            <person name="Vickerstaff R.J."/>
            <person name="Harrison R.J."/>
        </authorList>
    </citation>
    <scope>NUCLEOTIDE SEQUENCE</scope>
    <source>
        <strain evidence="1">4032</strain>
        <strain evidence="2">4040</strain>
        <strain evidence="3">P415</strain>
        <strain evidence="4">P421</strain>
    </source>
</reference>
<evidence type="ECO:0000313" key="1">
    <source>
        <dbReference type="EMBL" id="KAG2925233.1"/>
    </source>
</evidence>
<dbReference type="VEuPathDB" id="FungiDB:PC110_g2127"/>
<dbReference type="EMBL" id="RCML01000040">
    <property type="protein sequence ID" value="KAG2996149.1"/>
    <property type="molecule type" value="Genomic_DNA"/>
</dbReference>
<protein>
    <submittedName>
        <fullName evidence="5">Uncharacterized protein</fullName>
    </submittedName>
</protein>
<dbReference type="EMBL" id="RCMI01000214">
    <property type="protein sequence ID" value="KAG2925233.1"/>
    <property type="molecule type" value="Genomic_DNA"/>
</dbReference>
<dbReference type="EMBL" id="RCMV01000186">
    <property type="protein sequence ID" value="KAG3222324.1"/>
    <property type="molecule type" value="Genomic_DNA"/>
</dbReference>
<dbReference type="EMBL" id="MJFZ01000026">
    <property type="protein sequence ID" value="RAW41682.1"/>
    <property type="molecule type" value="Genomic_DNA"/>
</dbReference>
<evidence type="ECO:0000313" key="2">
    <source>
        <dbReference type="EMBL" id="KAG2951765.1"/>
    </source>
</evidence>